<dbReference type="PaxDb" id="29760-VIT_15s0024g00550.t01"/>
<sequence>MRASYQTLTVHHPNLFRSSTITATFDVTPGRGLEKLNKDLKMATPILELGQWHRHNHPTSTSSVIATKEHPP</sequence>
<dbReference type="EMBL" id="FN596748">
    <property type="protein sequence ID" value="CBI40018.3"/>
    <property type="molecule type" value="Genomic_DNA"/>
</dbReference>
<gene>
    <name evidence="1" type="ordered locus">VIT_15s0024g00550</name>
</gene>
<evidence type="ECO:0000313" key="2">
    <source>
        <dbReference type="Proteomes" id="UP000009183"/>
    </source>
</evidence>
<accession>D7UB94</accession>
<evidence type="ECO:0000313" key="1">
    <source>
        <dbReference type="EMBL" id="CBI40018.3"/>
    </source>
</evidence>
<protein>
    <submittedName>
        <fullName evidence="1">Uncharacterized protein</fullName>
    </submittedName>
</protein>
<proteinExistence type="predicted"/>
<dbReference type="HOGENOM" id="CLU_2727378_0_0_1"/>
<dbReference type="AlphaFoldDB" id="D7UB94"/>
<dbReference type="Proteomes" id="UP000009183">
    <property type="component" value="Chromosome 15"/>
</dbReference>
<keyword evidence="2" id="KW-1185">Reference proteome</keyword>
<name>D7UB94_VITVI</name>
<organism evidence="1 2">
    <name type="scientific">Vitis vinifera</name>
    <name type="common">Grape</name>
    <dbReference type="NCBI Taxonomy" id="29760"/>
    <lineage>
        <taxon>Eukaryota</taxon>
        <taxon>Viridiplantae</taxon>
        <taxon>Streptophyta</taxon>
        <taxon>Embryophyta</taxon>
        <taxon>Tracheophyta</taxon>
        <taxon>Spermatophyta</taxon>
        <taxon>Magnoliopsida</taxon>
        <taxon>eudicotyledons</taxon>
        <taxon>Gunneridae</taxon>
        <taxon>Pentapetalae</taxon>
        <taxon>rosids</taxon>
        <taxon>Vitales</taxon>
        <taxon>Vitaceae</taxon>
        <taxon>Viteae</taxon>
        <taxon>Vitis</taxon>
    </lineage>
</organism>
<dbReference type="InParanoid" id="D7UB94"/>
<reference evidence="2" key="1">
    <citation type="journal article" date="2007" name="Nature">
        <title>The grapevine genome sequence suggests ancestral hexaploidization in major angiosperm phyla.</title>
        <authorList>
            <consortium name="The French-Italian Public Consortium for Grapevine Genome Characterization."/>
            <person name="Jaillon O."/>
            <person name="Aury J.-M."/>
            <person name="Noel B."/>
            <person name="Policriti A."/>
            <person name="Clepet C."/>
            <person name="Casagrande A."/>
            <person name="Choisne N."/>
            <person name="Aubourg S."/>
            <person name="Vitulo N."/>
            <person name="Jubin C."/>
            <person name="Vezzi A."/>
            <person name="Legeai F."/>
            <person name="Hugueney P."/>
            <person name="Dasilva C."/>
            <person name="Horner D."/>
            <person name="Mica E."/>
            <person name="Jublot D."/>
            <person name="Poulain J."/>
            <person name="Bruyere C."/>
            <person name="Billault A."/>
            <person name="Segurens B."/>
            <person name="Gouyvenoux M."/>
            <person name="Ugarte E."/>
            <person name="Cattonaro F."/>
            <person name="Anthouard V."/>
            <person name="Vico V."/>
            <person name="Del Fabbro C."/>
            <person name="Alaux M."/>
            <person name="Di Gaspero G."/>
            <person name="Dumas V."/>
            <person name="Felice N."/>
            <person name="Paillard S."/>
            <person name="Juman I."/>
            <person name="Moroldo M."/>
            <person name="Scalabrin S."/>
            <person name="Canaguier A."/>
            <person name="Le Clainche I."/>
            <person name="Malacrida G."/>
            <person name="Durand E."/>
            <person name="Pesole G."/>
            <person name="Laucou V."/>
            <person name="Chatelet P."/>
            <person name="Merdinoglu D."/>
            <person name="Delledonne M."/>
            <person name="Pezzotti M."/>
            <person name="Lecharny A."/>
            <person name="Scarpelli C."/>
            <person name="Artiguenave F."/>
            <person name="Pe M.E."/>
            <person name="Valle G."/>
            <person name="Morgante M."/>
            <person name="Caboche M."/>
            <person name="Adam-Blondon A.-F."/>
            <person name="Weissenbach J."/>
            <person name="Quetier F."/>
            <person name="Wincker P."/>
        </authorList>
    </citation>
    <scope>NUCLEOTIDE SEQUENCE [LARGE SCALE GENOMIC DNA]</scope>
    <source>
        <strain evidence="2">cv. Pinot noir / PN40024</strain>
    </source>
</reference>